<sequence>MTDQKCQCQPALVPDLTKRTNTAAASATAFTLDNSVTAFNFSLCATVAYNNNQICISVPIIGQICFDVHLPVPAGSNLNVCVATCGSTWMPPFFTGVNATVYFNGTAIWNGTIWGNC</sequence>
<evidence type="ECO:0000313" key="2">
    <source>
        <dbReference type="EMBL" id="QBQ35465.1"/>
    </source>
</evidence>
<accession>A0A4P7BDA1</accession>
<dbReference type="Proteomes" id="UP000294359">
    <property type="component" value="Chromosome"/>
</dbReference>
<name>A0A4P7BDA1_9BURK</name>
<dbReference type="Proteomes" id="UP000619512">
    <property type="component" value="Unassembled WGS sequence"/>
</dbReference>
<dbReference type="AlphaFoldDB" id="A0A4P7BDA1"/>
<evidence type="ECO:0000313" key="4">
    <source>
        <dbReference type="Proteomes" id="UP000619512"/>
    </source>
</evidence>
<dbReference type="RefSeq" id="WP_134383704.1">
    <property type="nucleotide sequence ID" value="NZ_BMWW01000007.1"/>
</dbReference>
<evidence type="ECO:0000313" key="1">
    <source>
        <dbReference type="EMBL" id="GGZ01996.1"/>
    </source>
</evidence>
<evidence type="ECO:0000313" key="3">
    <source>
        <dbReference type="Proteomes" id="UP000294359"/>
    </source>
</evidence>
<reference evidence="2 3" key="2">
    <citation type="submission" date="2019-03" db="EMBL/GenBank/DDBJ databases">
        <title>Draft Genome Sequences of Six Type Strains of the Genus Massilia.</title>
        <authorList>
            <person name="Miess H."/>
            <person name="Frediansyhah A."/>
            <person name="Gross H."/>
        </authorList>
    </citation>
    <scope>NUCLEOTIDE SEQUENCE [LARGE SCALE GENOMIC DNA]</scope>
    <source>
        <strain evidence="2 3">DSM 17505</strain>
    </source>
</reference>
<proteinExistence type="predicted"/>
<organism evidence="1 4">
    <name type="scientific">Pseudoduganella plicata</name>
    <dbReference type="NCBI Taxonomy" id="321984"/>
    <lineage>
        <taxon>Bacteria</taxon>
        <taxon>Pseudomonadati</taxon>
        <taxon>Pseudomonadota</taxon>
        <taxon>Betaproteobacteria</taxon>
        <taxon>Burkholderiales</taxon>
        <taxon>Oxalobacteraceae</taxon>
        <taxon>Telluria group</taxon>
        <taxon>Pseudoduganella</taxon>
    </lineage>
</organism>
<reference evidence="1" key="3">
    <citation type="submission" date="2022-12" db="EMBL/GenBank/DDBJ databases">
        <authorList>
            <person name="Sun Q."/>
            <person name="Kim S."/>
        </authorList>
    </citation>
    <scope>NUCLEOTIDE SEQUENCE</scope>
    <source>
        <strain evidence="1">KCTC 12344</strain>
    </source>
</reference>
<reference evidence="1" key="1">
    <citation type="journal article" date="2014" name="Int. J. Syst. Evol. Microbiol.">
        <title>Complete genome sequence of Corynebacterium casei LMG S-19264T (=DSM 44701T), isolated from a smear-ripened cheese.</title>
        <authorList>
            <consortium name="US DOE Joint Genome Institute (JGI-PGF)"/>
            <person name="Walter F."/>
            <person name="Albersmeier A."/>
            <person name="Kalinowski J."/>
            <person name="Ruckert C."/>
        </authorList>
    </citation>
    <scope>NUCLEOTIDE SEQUENCE</scope>
    <source>
        <strain evidence="1">KCTC 12344</strain>
    </source>
</reference>
<protein>
    <submittedName>
        <fullName evidence="1">Uncharacterized protein</fullName>
    </submittedName>
</protein>
<gene>
    <name evidence="2" type="ORF">E1742_04260</name>
    <name evidence="1" type="ORF">GCM10007388_39680</name>
</gene>
<keyword evidence="3" id="KW-1185">Reference proteome</keyword>
<dbReference type="OrthoDB" id="7062954at2"/>
<dbReference type="EMBL" id="CP038026">
    <property type="protein sequence ID" value="QBQ35465.1"/>
    <property type="molecule type" value="Genomic_DNA"/>
</dbReference>
<dbReference type="EMBL" id="BMWW01000007">
    <property type="protein sequence ID" value="GGZ01996.1"/>
    <property type="molecule type" value="Genomic_DNA"/>
</dbReference>